<dbReference type="Pfam" id="PF03471">
    <property type="entry name" value="CorC_HlyC"/>
    <property type="match status" value="1"/>
</dbReference>
<comment type="similarity">
    <text evidence="2">Belongs to the UPF0053 family.</text>
</comment>
<sequence>MESESSILWLLLLTALYALATLLRVAVVKYHNLHAALEKEDKLSLERTEFLTMRHNLVLSSLYLFKVLVALLIGWLAAQAWLSLAIREAYGHWSLAIGGLLLCAVLLALLGDFWMRSLAIQSSVKVLKKLFFPLRLIYAFLYPFAWFVLSAAQKLAKNGGNFRTETTLYDEEEILAMIEHQPQEEGQQDTEQTLIVNVLQFNEKVAGQIMVPRPKVAAVSIDSPLQQIIDKVNEEGYSRLPVYEETIDKIVGILYAKDLLSLAVKKGDSDASDLKRILRRPLFVPENMPLDRLLRTLQHHRVHMAIVVDKYGGTAGLLTLEDVLEEIVGDIQDEYDNEQPIVQPLGENHYLLDALTSLTDVNRYLPFDIPEGEEYDTVAGLLNYTLGKIPEIGDTAIIENFKFTVKEKEGNAITKVELEVLPEQAVYNID</sequence>
<dbReference type="SUPFAM" id="SSF54631">
    <property type="entry name" value="CBS-domain pair"/>
    <property type="match status" value="1"/>
</dbReference>
<dbReference type="InterPro" id="IPR046342">
    <property type="entry name" value="CBS_dom_sf"/>
</dbReference>
<evidence type="ECO:0000256" key="7">
    <source>
        <dbReference type="ARBA" id="ARBA00023122"/>
    </source>
</evidence>
<dbReference type="InterPro" id="IPR002550">
    <property type="entry name" value="CNNM"/>
</dbReference>
<dbReference type="Pfam" id="PF00571">
    <property type="entry name" value="CBS"/>
    <property type="match status" value="2"/>
</dbReference>
<dbReference type="InterPro" id="IPR036318">
    <property type="entry name" value="FAD-bd_PCMH-like_sf"/>
</dbReference>
<keyword evidence="6 10" id="KW-1133">Transmembrane helix</keyword>
<evidence type="ECO:0000256" key="4">
    <source>
        <dbReference type="ARBA" id="ARBA00022692"/>
    </source>
</evidence>
<evidence type="ECO:0000256" key="1">
    <source>
        <dbReference type="ARBA" id="ARBA00004651"/>
    </source>
</evidence>
<protein>
    <submittedName>
        <fullName evidence="12">CBS domain containing-hemolysin-like protein</fullName>
    </submittedName>
</protein>
<feature type="transmembrane region" description="Helical" evidence="10">
    <location>
        <begin position="90"/>
        <end position="110"/>
    </location>
</feature>
<name>A0A846MSA8_9BACT</name>
<dbReference type="Pfam" id="PF01595">
    <property type="entry name" value="CNNM"/>
    <property type="match status" value="1"/>
</dbReference>
<dbReference type="PANTHER" id="PTHR22777:SF32">
    <property type="entry name" value="UPF0053 INNER MEMBRANE PROTEIN YFJD"/>
    <property type="match status" value="1"/>
</dbReference>
<organism evidence="12 13">
    <name type="scientific">Thermonema lapsum</name>
    <dbReference type="NCBI Taxonomy" id="28195"/>
    <lineage>
        <taxon>Bacteria</taxon>
        <taxon>Pseudomonadati</taxon>
        <taxon>Bacteroidota</taxon>
        <taxon>Cytophagia</taxon>
        <taxon>Cytophagales</taxon>
        <taxon>Thermonemataceae</taxon>
        <taxon>Thermonema</taxon>
    </lineage>
</organism>
<evidence type="ECO:0000256" key="3">
    <source>
        <dbReference type="ARBA" id="ARBA00022475"/>
    </source>
</evidence>
<dbReference type="GO" id="GO:0005886">
    <property type="term" value="C:plasma membrane"/>
    <property type="evidence" value="ECO:0007669"/>
    <property type="project" value="UniProtKB-SubCell"/>
</dbReference>
<evidence type="ECO:0000313" key="12">
    <source>
        <dbReference type="EMBL" id="NIK74345.1"/>
    </source>
</evidence>
<feature type="domain" description="CBS" evidence="11">
    <location>
        <begin position="210"/>
        <end position="269"/>
    </location>
</feature>
<dbReference type="RefSeq" id="WP_166919928.1">
    <property type="nucleotide sequence ID" value="NZ_JAASRN010000002.1"/>
</dbReference>
<dbReference type="CDD" id="cd04590">
    <property type="entry name" value="CBS_pair_CorC_HlyC_assoc"/>
    <property type="match status" value="1"/>
</dbReference>
<dbReference type="InterPro" id="IPR016169">
    <property type="entry name" value="FAD-bd_PCMH_sub2"/>
</dbReference>
<feature type="domain" description="CBS" evidence="11">
    <location>
        <begin position="277"/>
        <end position="334"/>
    </location>
</feature>
<dbReference type="SUPFAM" id="SSF56176">
    <property type="entry name" value="FAD-binding/transporter-associated domain-like"/>
    <property type="match status" value="1"/>
</dbReference>
<dbReference type="GO" id="GO:0050660">
    <property type="term" value="F:flavin adenine dinucleotide binding"/>
    <property type="evidence" value="ECO:0007669"/>
    <property type="project" value="InterPro"/>
</dbReference>
<keyword evidence="7 9" id="KW-0129">CBS domain</keyword>
<dbReference type="PROSITE" id="PS51371">
    <property type="entry name" value="CBS"/>
    <property type="match status" value="2"/>
</dbReference>
<dbReference type="SMART" id="SM01091">
    <property type="entry name" value="CorC_HlyC"/>
    <property type="match status" value="1"/>
</dbReference>
<keyword evidence="3" id="KW-1003">Cell membrane</keyword>
<accession>A0A846MSA8</accession>
<dbReference type="PANTHER" id="PTHR22777">
    <property type="entry name" value="HEMOLYSIN-RELATED"/>
    <property type="match status" value="1"/>
</dbReference>
<dbReference type="InterPro" id="IPR044751">
    <property type="entry name" value="Ion_transp-like_CBS"/>
</dbReference>
<keyword evidence="4 10" id="KW-0812">Transmembrane</keyword>
<dbReference type="InterPro" id="IPR000644">
    <property type="entry name" value="CBS_dom"/>
</dbReference>
<dbReference type="AlphaFoldDB" id="A0A846MSA8"/>
<comment type="subcellular location">
    <subcellularLocation>
        <location evidence="1">Cell membrane</location>
        <topology evidence="1">Multi-pass membrane protein</topology>
    </subcellularLocation>
</comment>
<evidence type="ECO:0000256" key="8">
    <source>
        <dbReference type="ARBA" id="ARBA00023136"/>
    </source>
</evidence>
<evidence type="ECO:0000313" key="13">
    <source>
        <dbReference type="Proteomes" id="UP000537126"/>
    </source>
</evidence>
<dbReference type="Gene3D" id="3.10.580.10">
    <property type="entry name" value="CBS-domain"/>
    <property type="match status" value="1"/>
</dbReference>
<dbReference type="EMBL" id="JAASRN010000002">
    <property type="protein sequence ID" value="NIK74345.1"/>
    <property type="molecule type" value="Genomic_DNA"/>
</dbReference>
<keyword evidence="5" id="KW-0677">Repeat</keyword>
<dbReference type="Proteomes" id="UP000537126">
    <property type="component" value="Unassembled WGS sequence"/>
</dbReference>
<evidence type="ECO:0000256" key="5">
    <source>
        <dbReference type="ARBA" id="ARBA00022737"/>
    </source>
</evidence>
<evidence type="ECO:0000256" key="9">
    <source>
        <dbReference type="PROSITE-ProRule" id="PRU00703"/>
    </source>
</evidence>
<feature type="transmembrane region" description="Helical" evidence="10">
    <location>
        <begin position="6"/>
        <end position="27"/>
    </location>
</feature>
<dbReference type="Gene3D" id="3.30.465.10">
    <property type="match status" value="1"/>
</dbReference>
<proteinExistence type="inferred from homology"/>
<gene>
    <name evidence="12" type="ORF">FHS56_001858</name>
</gene>
<feature type="transmembrane region" description="Helical" evidence="10">
    <location>
        <begin position="130"/>
        <end position="149"/>
    </location>
</feature>
<dbReference type="InterPro" id="IPR005170">
    <property type="entry name" value="Transptr-assoc_dom"/>
</dbReference>
<evidence type="ECO:0000259" key="11">
    <source>
        <dbReference type="PROSITE" id="PS51371"/>
    </source>
</evidence>
<evidence type="ECO:0000256" key="2">
    <source>
        <dbReference type="ARBA" id="ARBA00006337"/>
    </source>
</evidence>
<dbReference type="SMART" id="SM00116">
    <property type="entry name" value="CBS"/>
    <property type="match status" value="2"/>
</dbReference>
<keyword evidence="8 10" id="KW-0472">Membrane</keyword>
<keyword evidence="13" id="KW-1185">Reference proteome</keyword>
<dbReference type="FunFam" id="3.10.580.10:FF:000002">
    <property type="entry name" value="Magnesium/cobalt efflux protein CorC"/>
    <property type="match status" value="1"/>
</dbReference>
<comment type="caution">
    <text evidence="12">The sequence shown here is derived from an EMBL/GenBank/DDBJ whole genome shotgun (WGS) entry which is preliminary data.</text>
</comment>
<reference evidence="12 13" key="1">
    <citation type="submission" date="2020-03" db="EMBL/GenBank/DDBJ databases">
        <title>Genomic Encyclopedia of Type Strains, Phase IV (KMG-IV): sequencing the most valuable type-strain genomes for metagenomic binning, comparative biology and taxonomic classification.</title>
        <authorList>
            <person name="Goeker M."/>
        </authorList>
    </citation>
    <scope>NUCLEOTIDE SEQUENCE [LARGE SCALE GENOMIC DNA]</scope>
    <source>
        <strain evidence="12 13">DSM 5718</strain>
    </source>
</reference>
<evidence type="ECO:0000256" key="6">
    <source>
        <dbReference type="ARBA" id="ARBA00022989"/>
    </source>
</evidence>
<evidence type="ECO:0000256" key="10">
    <source>
        <dbReference type="SAM" id="Phobius"/>
    </source>
</evidence>
<feature type="transmembrane region" description="Helical" evidence="10">
    <location>
        <begin position="57"/>
        <end position="78"/>
    </location>
</feature>